<organism evidence="1 2">
    <name type="scientific">Arcicella rosea</name>
    <dbReference type="NCBI Taxonomy" id="502909"/>
    <lineage>
        <taxon>Bacteria</taxon>
        <taxon>Pseudomonadati</taxon>
        <taxon>Bacteroidota</taxon>
        <taxon>Cytophagia</taxon>
        <taxon>Cytophagales</taxon>
        <taxon>Flectobacillaceae</taxon>
        <taxon>Arcicella</taxon>
    </lineage>
</organism>
<protein>
    <submittedName>
        <fullName evidence="1">Uncharacterized protein</fullName>
    </submittedName>
</protein>
<dbReference type="RefSeq" id="WP_184135054.1">
    <property type="nucleotide sequence ID" value="NZ_JACHKT010000020.1"/>
</dbReference>
<evidence type="ECO:0000313" key="1">
    <source>
        <dbReference type="EMBL" id="MBB6004195.1"/>
    </source>
</evidence>
<dbReference type="Proteomes" id="UP000524404">
    <property type="component" value="Unassembled WGS sequence"/>
</dbReference>
<dbReference type="EMBL" id="JACHKT010000020">
    <property type="protein sequence ID" value="MBB6004195.1"/>
    <property type="molecule type" value="Genomic_DNA"/>
</dbReference>
<sequence>MKALSVNIPDGIYLAFKNASEKEKESAMIAIENLLKIRFVDALNRNLLESSEAIRQESSQNGLTNQMLDELLKEIDNESRS</sequence>
<reference evidence="1 2" key="1">
    <citation type="submission" date="2020-08" db="EMBL/GenBank/DDBJ databases">
        <title>Functional genomics of gut bacteria from endangered species of beetles.</title>
        <authorList>
            <person name="Carlos-Shanley C."/>
        </authorList>
    </citation>
    <scope>NUCLEOTIDE SEQUENCE [LARGE SCALE GENOMIC DNA]</scope>
    <source>
        <strain evidence="1 2">S00070</strain>
    </source>
</reference>
<accession>A0A841ELX6</accession>
<comment type="caution">
    <text evidence="1">The sequence shown here is derived from an EMBL/GenBank/DDBJ whole genome shotgun (WGS) entry which is preliminary data.</text>
</comment>
<name>A0A841ELX6_9BACT</name>
<dbReference type="AlphaFoldDB" id="A0A841ELX6"/>
<evidence type="ECO:0000313" key="2">
    <source>
        <dbReference type="Proteomes" id="UP000524404"/>
    </source>
</evidence>
<keyword evidence="2" id="KW-1185">Reference proteome</keyword>
<proteinExistence type="predicted"/>
<gene>
    <name evidence="1" type="ORF">HNP25_002858</name>
</gene>